<feature type="compositionally biased region" description="Polar residues" evidence="1">
    <location>
        <begin position="59"/>
        <end position="78"/>
    </location>
</feature>
<dbReference type="Proteomes" id="UP001497512">
    <property type="component" value="Unassembled WGS sequence"/>
</dbReference>
<keyword evidence="3" id="KW-1185">Reference proteome</keyword>
<name>A0ABP0T6S9_9BRYO</name>
<evidence type="ECO:0000313" key="3">
    <source>
        <dbReference type="Proteomes" id="UP001497512"/>
    </source>
</evidence>
<evidence type="ECO:0000256" key="1">
    <source>
        <dbReference type="SAM" id="MobiDB-lite"/>
    </source>
</evidence>
<organism evidence="2 3">
    <name type="scientific">Sphagnum troendelagicum</name>
    <dbReference type="NCBI Taxonomy" id="128251"/>
    <lineage>
        <taxon>Eukaryota</taxon>
        <taxon>Viridiplantae</taxon>
        <taxon>Streptophyta</taxon>
        <taxon>Embryophyta</taxon>
        <taxon>Bryophyta</taxon>
        <taxon>Sphagnophytina</taxon>
        <taxon>Sphagnopsida</taxon>
        <taxon>Sphagnales</taxon>
        <taxon>Sphagnaceae</taxon>
        <taxon>Sphagnum</taxon>
    </lineage>
</organism>
<reference evidence="2" key="1">
    <citation type="submission" date="2024-02" db="EMBL/GenBank/DDBJ databases">
        <authorList>
            <consortium name="ELIXIR-Norway"/>
            <consortium name="Elixir Norway"/>
        </authorList>
    </citation>
    <scope>NUCLEOTIDE SEQUENCE</scope>
</reference>
<sequence length="207" mass="22693">MILTPSILKPTTSAMTKSQIRSCYKCKDLSHLRKDYPVRKCPHLGHDETNCQHVDGDEQQSTPVQDSEPITASSTATIVENRAPNDLESPLLEGGDVNDKSPQMNGNDKQQLQQQADQISSGGCAGDNDLISPNTEQSNTSEVAELMSIVYNASFYQAYKEGANDLTRPLDKETDQAMDHGLCTESKKQHLYQSLSSTEGEAEDGEI</sequence>
<feature type="region of interest" description="Disordered" evidence="1">
    <location>
        <begin position="170"/>
        <end position="207"/>
    </location>
</feature>
<comment type="caution">
    <text evidence="2">The sequence shown here is derived from an EMBL/GenBank/DDBJ whole genome shotgun (WGS) entry which is preliminary data.</text>
</comment>
<proteinExistence type="predicted"/>
<feature type="compositionally biased region" description="Polar residues" evidence="1">
    <location>
        <begin position="100"/>
        <end position="109"/>
    </location>
</feature>
<gene>
    <name evidence="2" type="ORF">CSSPTR1EN2_LOCUS24018</name>
</gene>
<evidence type="ECO:0008006" key="4">
    <source>
        <dbReference type="Google" id="ProtNLM"/>
    </source>
</evidence>
<protein>
    <recommendedName>
        <fullName evidence="4">CCHC-type domain-containing protein</fullName>
    </recommendedName>
</protein>
<evidence type="ECO:0000313" key="2">
    <source>
        <dbReference type="EMBL" id="CAK9188730.1"/>
    </source>
</evidence>
<accession>A0ABP0T6S9</accession>
<feature type="region of interest" description="Disordered" evidence="1">
    <location>
        <begin position="52"/>
        <end position="139"/>
    </location>
</feature>
<dbReference type="EMBL" id="CAXANX010000018">
    <property type="protein sequence ID" value="CAK9188730.1"/>
    <property type="molecule type" value="Genomic_DNA"/>
</dbReference>